<dbReference type="AlphaFoldDB" id="A0ABD3HQZ4"/>
<name>A0ABD3HQZ4_9MARC</name>
<dbReference type="SMART" id="SM00490">
    <property type="entry name" value="HELICc"/>
    <property type="match status" value="1"/>
</dbReference>
<evidence type="ECO:0000256" key="6">
    <source>
        <dbReference type="ARBA" id="ARBA00023242"/>
    </source>
</evidence>
<dbReference type="GO" id="GO:0005634">
    <property type="term" value="C:nucleus"/>
    <property type="evidence" value="ECO:0007669"/>
    <property type="project" value="UniProtKB-SubCell"/>
</dbReference>
<evidence type="ECO:0000256" key="5">
    <source>
        <dbReference type="ARBA" id="ARBA00022840"/>
    </source>
</evidence>
<feature type="domain" description="Helicase ATP-binding" evidence="8">
    <location>
        <begin position="75"/>
        <end position="254"/>
    </location>
</feature>
<sequence>MDEIKRMQLAAEMSEEDPESARELPDAAAVAASCGSWGVKAELKFHQGEGVAWLIRRYVRGVNVILGEDPSYAAYPLEAPVLIRHVGMQMGLGKTLQSITLLAYLKFQRNCPGPFLIISPLSVTDGWASELEKFAPKLRVMKYVGDKQQRQTMREEICDYVNKQPRERRMDPALPFDVLLTTYELVVLDAWFLSRHRWRYCIVDEAQRLKNASTVLYRTLMEKYMVPRRLLLTGTPVQNNLSELWALLHFCMPKVFEDRKEFLDAFEPAAAATQAISEEESSPNRDGAKTSREELRLLRHILRAFMLRRTKAALVKSKVLSLPPLAEVTVFAPLVPVQKKVYLSVLKKEAPNIVGGNSGPPLQNIVMQLRKACSHPYLFEGVEPEPFEEGEHLVEASGKLLVLDLMLKRLRAEGHRVLIFAQMTRTLDIIQDYLQYRGYTYDRLDGSLRAEERFAAVRNFSAASAAASSKRGTSSTNDLFVFLLTTRAGGVGLNLVAADTVIFYEQDWNPQADKQALQRAHRMGQTRPVLVLNIITQHTVEEVVLQRARTKLQLTHEVIGRDDADLEKHGPGGYDKSEMQAMIVFGLEKIVSDAKVASEVHERSLDQRVNLKEMETIVNDALNQRPALDGASVKSSVDNNQSLSVLEDLPEPRLIKAEDFKAPNTEEALAALKSMDDLNQNKISQRGVASKRTRRQATPEAEEEAAAKKRKKEESKQAKWAASGYKSMAITDSEEESGTRVEEEEEGEEGEEKDYVHFLVGDCTKPSLTTNEAAIILWCVDDSGNWGRGGVFDALSRLSSSIPEAYDAAYSAGDLHLGDVHLVPLSDSDANNMNSGSNEIWVALCVVQSYDGRRKVPRSDISLSHLESCFRKIATVAHKHSASIHMPRIQVGSDGKQGWYAVDRLLRKYARAFHVHFNVYYFKRRSAVQD</sequence>
<reference evidence="10 11" key="1">
    <citation type="submission" date="2024-09" db="EMBL/GenBank/DDBJ databases">
        <title>Chromosome-scale assembly of Riccia sorocarpa.</title>
        <authorList>
            <person name="Paukszto L."/>
        </authorList>
    </citation>
    <scope>NUCLEOTIDE SEQUENCE [LARGE SCALE GENOMIC DNA]</scope>
    <source>
        <strain evidence="10">LP-2024</strain>
        <tissue evidence="10">Aerial parts of the thallus</tissue>
    </source>
</reference>
<dbReference type="Gene3D" id="3.40.220.10">
    <property type="entry name" value="Leucine Aminopeptidase, subunit E, domain 1"/>
    <property type="match status" value="1"/>
</dbReference>
<evidence type="ECO:0000313" key="11">
    <source>
        <dbReference type="Proteomes" id="UP001633002"/>
    </source>
</evidence>
<comment type="caution">
    <text evidence="10">The sequence shown here is derived from an EMBL/GenBank/DDBJ whole genome shotgun (WGS) entry which is preliminary data.</text>
</comment>
<feature type="region of interest" description="Disordered" evidence="7">
    <location>
        <begin position="681"/>
        <end position="752"/>
    </location>
</feature>
<evidence type="ECO:0000259" key="8">
    <source>
        <dbReference type="PROSITE" id="PS51192"/>
    </source>
</evidence>
<dbReference type="CDD" id="cd18793">
    <property type="entry name" value="SF2_C_SNF"/>
    <property type="match status" value="1"/>
</dbReference>
<dbReference type="EMBL" id="JBJQOH010000003">
    <property type="protein sequence ID" value="KAL3693838.1"/>
    <property type="molecule type" value="Genomic_DNA"/>
</dbReference>
<dbReference type="Pfam" id="PF00271">
    <property type="entry name" value="Helicase_C"/>
    <property type="match status" value="1"/>
</dbReference>
<dbReference type="InterPro" id="IPR043472">
    <property type="entry name" value="Macro_dom-like"/>
</dbReference>
<evidence type="ECO:0000256" key="2">
    <source>
        <dbReference type="ARBA" id="ARBA00007025"/>
    </source>
</evidence>
<dbReference type="PROSITE" id="PS51194">
    <property type="entry name" value="HELICASE_CTER"/>
    <property type="match status" value="1"/>
</dbReference>
<keyword evidence="3" id="KW-0547">Nucleotide-binding</keyword>
<dbReference type="SMART" id="SM00487">
    <property type="entry name" value="DEXDc"/>
    <property type="match status" value="1"/>
</dbReference>
<dbReference type="SUPFAM" id="SSF52540">
    <property type="entry name" value="P-loop containing nucleoside triphosphate hydrolases"/>
    <property type="match status" value="2"/>
</dbReference>
<dbReference type="Pfam" id="PF00176">
    <property type="entry name" value="SNF2-rel_dom"/>
    <property type="match status" value="1"/>
</dbReference>
<evidence type="ECO:0000259" key="9">
    <source>
        <dbReference type="PROSITE" id="PS51194"/>
    </source>
</evidence>
<dbReference type="PANTHER" id="PTHR47157:SF1">
    <property type="entry name" value="CHROMODOMAIN-HELICASE-DNA-BINDING PROTEIN 1-LIKE"/>
    <property type="match status" value="1"/>
</dbReference>
<proteinExistence type="inferred from homology"/>
<keyword evidence="4" id="KW-0378">Hydrolase</keyword>
<dbReference type="PANTHER" id="PTHR47157">
    <property type="entry name" value="CHROMODOMAIN-HELICASE-DNA-BINDING PROTEIN 1-LIKE"/>
    <property type="match status" value="1"/>
</dbReference>
<evidence type="ECO:0000313" key="10">
    <source>
        <dbReference type="EMBL" id="KAL3693838.1"/>
    </source>
</evidence>
<gene>
    <name evidence="10" type="ORF">R1sor_007489</name>
</gene>
<evidence type="ECO:0000256" key="4">
    <source>
        <dbReference type="ARBA" id="ARBA00022801"/>
    </source>
</evidence>
<dbReference type="GO" id="GO:0005524">
    <property type="term" value="F:ATP binding"/>
    <property type="evidence" value="ECO:0007669"/>
    <property type="project" value="UniProtKB-KW"/>
</dbReference>
<dbReference type="PROSITE" id="PS51192">
    <property type="entry name" value="HELICASE_ATP_BIND_1"/>
    <property type="match status" value="1"/>
</dbReference>
<dbReference type="Gene3D" id="3.40.50.10810">
    <property type="entry name" value="Tandem AAA-ATPase domain"/>
    <property type="match status" value="1"/>
</dbReference>
<dbReference type="InterPro" id="IPR001650">
    <property type="entry name" value="Helicase_C-like"/>
</dbReference>
<dbReference type="InterPro" id="IPR049730">
    <property type="entry name" value="SNF2/RAD54-like_C"/>
</dbReference>
<organism evidence="10 11">
    <name type="scientific">Riccia sorocarpa</name>
    <dbReference type="NCBI Taxonomy" id="122646"/>
    <lineage>
        <taxon>Eukaryota</taxon>
        <taxon>Viridiplantae</taxon>
        <taxon>Streptophyta</taxon>
        <taxon>Embryophyta</taxon>
        <taxon>Marchantiophyta</taxon>
        <taxon>Marchantiopsida</taxon>
        <taxon>Marchantiidae</taxon>
        <taxon>Marchantiales</taxon>
        <taxon>Ricciaceae</taxon>
        <taxon>Riccia</taxon>
    </lineage>
</organism>
<dbReference type="InterPro" id="IPR038718">
    <property type="entry name" value="SNF2-like_sf"/>
</dbReference>
<dbReference type="Gene3D" id="3.40.50.300">
    <property type="entry name" value="P-loop containing nucleotide triphosphate hydrolases"/>
    <property type="match status" value="1"/>
</dbReference>
<evidence type="ECO:0000256" key="3">
    <source>
        <dbReference type="ARBA" id="ARBA00022741"/>
    </source>
</evidence>
<comment type="similarity">
    <text evidence="2">Belongs to the SNF2/RAD54 helicase family.</text>
</comment>
<feature type="compositionally biased region" description="Acidic residues" evidence="7">
    <location>
        <begin position="732"/>
        <end position="752"/>
    </location>
</feature>
<keyword evidence="6" id="KW-0539">Nucleus</keyword>
<dbReference type="InterPro" id="IPR027417">
    <property type="entry name" value="P-loop_NTPase"/>
</dbReference>
<keyword evidence="5" id="KW-0067">ATP-binding</keyword>
<dbReference type="FunFam" id="3.40.50.300:FF:001488">
    <property type="entry name" value="Putative helicase CHR10"/>
    <property type="match status" value="1"/>
</dbReference>
<dbReference type="InterPro" id="IPR000330">
    <property type="entry name" value="SNF2_N"/>
</dbReference>
<keyword evidence="11" id="KW-1185">Reference proteome</keyword>
<accession>A0ABD3HQZ4</accession>
<protein>
    <submittedName>
        <fullName evidence="10">Uncharacterized protein</fullName>
    </submittedName>
</protein>
<dbReference type="InterPro" id="IPR031053">
    <property type="entry name" value="ALC1"/>
</dbReference>
<dbReference type="Proteomes" id="UP001633002">
    <property type="component" value="Unassembled WGS sequence"/>
</dbReference>
<evidence type="ECO:0000256" key="1">
    <source>
        <dbReference type="ARBA" id="ARBA00004123"/>
    </source>
</evidence>
<dbReference type="GO" id="GO:0016787">
    <property type="term" value="F:hydrolase activity"/>
    <property type="evidence" value="ECO:0007669"/>
    <property type="project" value="UniProtKB-KW"/>
</dbReference>
<dbReference type="SUPFAM" id="SSF52949">
    <property type="entry name" value="Macro domain-like"/>
    <property type="match status" value="1"/>
</dbReference>
<feature type="domain" description="Helicase C-terminal" evidence="9">
    <location>
        <begin position="402"/>
        <end position="567"/>
    </location>
</feature>
<dbReference type="InterPro" id="IPR014001">
    <property type="entry name" value="Helicase_ATP-bd"/>
</dbReference>
<comment type="subcellular location">
    <subcellularLocation>
        <location evidence="1">Nucleus</location>
    </subcellularLocation>
</comment>
<evidence type="ECO:0000256" key="7">
    <source>
        <dbReference type="SAM" id="MobiDB-lite"/>
    </source>
</evidence>